<evidence type="ECO:0000313" key="5">
    <source>
        <dbReference type="EMBL" id="TXG71649.1"/>
    </source>
</evidence>
<dbReference type="GO" id="GO:0005737">
    <property type="term" value="C:cytoplasm"/>
    <property type="evidence" value="ECO:0007669"/>
    <property type="project" value="TreeGrafter"/>
</dbReference>
<dbReference type="PANTHER" id="PTHR31213">
    <property type="entry name" value="OS08G0374000 PROTEIN-RELATED"/>
    <property type="match status" value="1"/>
</dbReference>
<dbReference type="OrthoDB" id="1880172at2759"/>
<dbReference type="GO" id="GO:0004864">
    <property type="term" value="F:protein phosphatase inhibitor activity"/>
    <property type="evidence" value="ECO:0007669"/>
    <property type="project" value="InterPro"/>
</dbReference>
<protein>
    <recommendedName>
        <fullName evidence="4">Bet v I/Major latex protein domain-containing protein</fullName>
    </recommendedName>
</protein>
<sequence>MGVITASGECAVTVAPARMYKALVVDAHNLVPKLKTQEVKSVDIVEGVAGEAGCVRLTNLADGNPVKYYKHRIDSVDKNKLCKYSLIEGDLLFDKIDKAMYTVQFEASSDGGCIIKNSTEVHVRDGQDLDEAIIKTAQNKETEYYKIVAAHLLANPDLYA</sequence>
<dbReference type="Pfam" id="PF00407">
    <property type="entry name" value="Bet_v_1"/>
    <property type="match status" value="1"/>
</dbReference>
<dbReference type="Proteomes" id="UP000323000">
    <property type="component" value="Chromosome 1"/>
</dbReference>
<name>A0A5C7IRE3_9ROSI</name>
<keyword evidence="3" id="KW-0568">Pathogenesis-related protein</keyword>
<dbReference type="GO" id="GO:0006952">
    <property type="term" value="P:defense response"/>
    <property type="evidence" value="ECO:0007669"/>
    <property type="project" value="UniProtKB-KW"/>
</dbReference>
<dbReference type="SUPFAM" id="SSF55961">
    <property type="entry name" value="Bet v1-like"/>
    <property type="match status" value="1"/>
</dbReference>
<comment type="caution">
    <text evidence="5">The sequence shown here is derived from an EMBL/GenBank/DDBJ whole genome shotgun (WGS) entry which is preliminary data.</text>
</comment>
<dbReference type="AlphaFoldDB" id="A0A5C7IRE3"/>
<dbReference type="InterPro" id="IPR024949">
    <property type="entry name" value="Bet_v_I_allergen"/>
</dbReference>
<dbReference type="EMBL" id="VAHF01000001">
    <property type="protein sequence ID" value="TXG71649.1"/>
    <property type="molecule type" value="Genomic_DNA"/>
</dbReference>
<evidence type="ECO:0000256" key="3">
    <source>
        <dbReference type="ARBA" id="ARBA00023265"/>
    </source>
</evidence>
<dbReference type="GO" id="GO:0009738">
    <property type="term" value="P:abscisic acid-activated signaling pathway"/>
    <property type="evidence" value="ECO:0007669"/>
    <property type="project" value="InterPro"/>
</dbReference>
<dbReference type="InterPro" id="IPR023393">
    <property type="entry name" value="START-like_dom_sf"/>
</dbReference>
<dbReference type="InterPro" id="IPR000916">
    <property type="entry name" value="Bet_v_I/MLP"/>
</dbReference>
<organism evidence="5 6">
    <name type="scientific">Acer yangbiense</name>
    <dbReference type="NCBI Taxonomy" id="1000413"/>
    <lineage>
        <taxon>Eukaryota</taxon>
        <taxon>Viridiplantae</taxon>
        <taxon>Streptophyta</taxon>
        <taxon>Embryophyta</taxon>
        <taxon>Tracheophyta</taxon>
        <taxon>Spermatophyta</taxon>
        <taxon>Magnoliopsida</taxon>
        <taxon>eudicotyledons</taxon>
        <taxon>Gunneridae</taxon>
        <taxon>Pentapetalae</taxon>
        <taxon>rosids</taxon>
        <taxon>malvids</taxon>
        <taxon>Sapindales</taxon>
        <taxon>Sapindaceae</taxon>
        <taxon>Hippocastanoideae</taxon>
        <taxon>Acereae</taxon>
        <taxon>Acer</taxon>
    </lineage>
</organism>
<accession>A0A5C7IRE3</accession>
<dbReference type="CDD" id="cd07816">
    <property type="entry name" value="Bet_v1-like"/>
    <property type="match status" value="1"/>
</dbReference>
<dbReference type="InterPro" id="IPR050279">
    <property type="entry name" value="Plant_def-hormone_signal"/>
</dbReference>
<comment type="similarity">
    <text evidence="1">Belongs to the BetVI family.</text>
</comment>
<dbReference type="GO" id="GO:0010427">
    <property type="term" value="F:abscisic acid binding"/>
    <property type="evidence" value="ECO:0007669"/>
    <property type="project" value="InterPro"/>
</dbReference>
<dbReference type="GO" id="GO:0005634">
    <property type="term" value="C:nucleus"/>
    <property type="evidence" value="ECO:0007669"/>
    <property type="project" value="TreeGrafter"/>
</dbReference>
<evidence type="ECO:0000313" key="6">
    <source>
        <dbReference type="Proteomes" id="UP000323000"/>
    </source>
</evidence>
<dbReference type="Gene3D" id="3.30.530.20">
    <property type="match status" value="1"/>
</dbReference>
<keyword evidence="2" id="KW-0611">Plant defense</keyword>
<proteinExistence type="inferred from homology"/>
<reference evidence="6" key="1">
    <citation type="journal article" date="2019" name="Gigascience">
        <title>De novo genome assembly of the endangered Acer yangbiense, a plant species with extremely small populations endemic to Yunnan Province, China.</title>
        <authorList>
            <person name="Yang J."/>
            <person name="Wariss H.M."/>
            <person name="Tao L."/>
            <person name="Zhang R."/>
            <person name="Yun Q."/>
            <person name="Hollingsworth P."/>
            <person name="Dao Z."/>
            <person name="Luo G."/>
            <person name="Guo H."/>
            <person name="Ma Y."/>
            <person name="Sun W."/>
        </authorList>
    </citation>
    <scope>NUCLEOTIDE SEQUENCE [LARGE SCALE GENOMIC DNA]</scope>
    <source>
        <strain evidence="6">cv. Malutang</strain>
    </source>
</reference>
<evidence type="ECO:0000256" key="2">
    <source>
        <dbReference type="ARBA" id="ARBA00022821"/>
    </source>
</evidence>
<dbReference type="PANTHER" id="PTHR31213:SF157">
    <property type="entry name" value="MAJOR ALLERGEN MAL D 1-LIKE"/>
    <property type="match status" value="1"/>
</dbReference>
<gene>
    <name evidence="5" type="ORF">EZV62_000228</name>
</gene>
<evidence type="ECO:0000256" key="1">
    <source>
        <dbReference type="ARBA" id="ARBA00009744"/>
    </source>
</evidence>
<feature type="domain" description="Bet v I/Major latex protein" evidence="4">
    <location>
        <begin position="2"/>
        <end position="154"/>
    </location>
</feature>
<dbReference type="FunFam" id="3.30.530.20:FF:000007">
    <property type="entry name" value="Major pollen allergen Bet v 1-A"/>
    <property type="match status" value="1"/>
</dbReference>
<keyword evidence="6" id="KW-1185">Reference proteome</keyword>
<dbReference type="PRINTS" id="PR00634">
    <property type="entry name" value="BETALLERGEN"/>
</dbReference>
<evidence type="ECO:0000259" key="4">
    <source>
        <dbReference type="Pfam" id="PF00407"/>
    </source>
</evidence>
<dbReference type="GO" id="GO:0038023">
    <property type="term" value="F:signaling receptor activity"/>
    <property type="evidence" value="ECO:0007669"/>
    <property type="project" value="InterPro"/>
</dbReference>